<keyword evidence="2 5" id="KW-0812">Transmembrane</keyword>
<keyword evidence="4 5" id="KW-0472">Membrane</keyword>
<evidence type="ECO:0000256" key="2">
    <source>
        <dbReference type="ARBA" id="ARBA00022692"/>
    </source>
</evidence>
<dbReference type="Pfam" id="PF06803">
    <property type="entry name" value="DUF1232"/>
    <property type="match status" value="1"/>
</dbReference>
<dbReference type="Proteomes" id="UP000615026">
    <property type="component" value="Unassembled WGS sequence"/>
</dbReference>
<sequence>MKTSAQQSIIEGLRNWYRNAIRNSKYRWLVVFGSLLYLVSPLDISPDVFPIIGWLDDGIIATLLVTEVSQLLFEQVNASKKKKAEEANTAADTATATEQVVDVQAVSVS</sequence>
<evidence type="ECO:0000256" key="1">
    <source>
        <dbReference type="ARBA" id="ARBA00004127"/>
    </source>
</evidence>
<accession>A0A928X4I0</accession>
<dbReference type="EMBL" id="JADEXP010000072">
    <property type="protein sequence ID" value="MBE9067038.1"/>
    <property type="molecule type" value="Genomic_DNA"/>
</dbReference>
<protein>
    <submittedName>
        <fullName evidence="7">DUF1232 domain-containing protein</fullName>
    </submittedName>
</protein>
<feature type="transmembrane region" description="Helical" evidence="5">
    <location>
        <begin position="26"/>
        <end position="45"/>
    </location>
</feature>
<keyword evidence="3 5" id="KW-1133">Transmembrane helix</keyword>
<reference evidence="7" key="1">
    <citation type="submission" date="2020-10" db="EMBL/GenBank/DDBJ databases">
        <authorList>
            <person name="Castelo-Branco R."/>
            <person name="Eusebio N."/>
            <person name="Adriana R."/>
            <person name="Vieira A."/>
            <person name="Brugerolle De Fraissinette N."/>
            <person name="Rezende De Castro R."/>
            <person name="Schneider M.P."/>
            <person name="Vasconcelos V."/>
            <person name="Leao P.N."/>
        </authorList>
    </citation>
    <scope>NUCLEOTIDE SEQUENCE</scope>
    <source>
        <strain evidence="7">LEGE 11479</strain>
    </source>
</reference>
<dbReference type="AlphaFoldDB" id="A0A928X4I0"/>
<gene>
    <name evidence="7" type="ORF">IQ260_10260</name>
</gene>
<evidence type="ECO:0000313" key="7">
    <source>
        <dbReference type="EMBL" id="MBE9067038.1"/>
    </source>
</evidence>
<evidence type="ECO:0000256" key="4">
    <source>
        <dbReference type="ARBA" id="ARBA00023136"/>
    </source>
</evidence>
<comment type="caution">
    <text evidence="7">The sequence shown here is derived from an EMBL/GenBank/DDBJ whole genome shotgun (WGS) entry which is preliminary data.</text>
</comment>
<dbReference type="InterPro" id="IPR010652">
    <property type="entry name" value="DUF1232"/>
</dbReference>
<feature type="transmembrane region" description="Helical" evidence="5">
    <location>
        <begin position="51"/>
        <end position="73"/>
    </location>
</feature>
<dbReference type="RefSeq" id="WP_193993010.1">
    <property type="nucleotide sequence ID" value="NZ_JADEXP010000072.1"/>
</dbReference>
<dbReference type="GO" id="GO:0012505">
    <property type="term" value="C:endomembrane system"/>
    <property type="evidence" value="ECO:0007669"/>
    <property type="project" value="UniProtKB-SubCell"/>
</dbReference>
<feature type="domain" description="DUF1232" evidence="6">
    <location>
        <begin position="28"/>
        <end position="63"/>
    </location>
</feature>
<evidence type="ECO:0000259" key="6">
    <source>
        <dbReference type="Pfam" id="PF06803"/>
    </source>
</evidence>
<organism evidence="7 8">
    <name type="scientific">Leptolyngbya cf. ectocarpi LEGE 11479</name>
    <dbReference type="NCBI Taxonomy" id="1828722"/>
    <lineage>
        <taxon>Bacteria</taxon>
        <taxon>Bacillati</taxon>
        <taxon>Cyanobacteriota</taxon>
        <taxon>Cyanophyceae</taxon>
        <taxon>Leptolyngbyales</taxon>
        <taxon>Leptolyngbyaceae</taxon>
        <taxon>Leptolyngbya group</taxon>
        <taxon>Leptolyngbya</taxon>
    </lineage>
</organism>
<evidence type="ECO:0000313" key="8">
    <source>
        <dbReference type="Proteomes" id="UP000615026"/>
    </source>
</evidence>
<comment type="subcellular location">
    <subcellularLocation>
        <location evidence="1">Endomembrane system</location>
        <topology evidence="1">Multi-pass membrane protein</topology>
    </subcellularLocation>
</comment>
<evidence type="ECO:0000256" key="5">
    <source>
        <dbReference type="SAM" id="Phobius"/>
    </source>
</evidence>
<evidence type="ECO:0000256" key="3">
    <source>
        <dbReference type="ARBA" id="ARBA00022989"/>
    </source>
</evidence>
<name>A0A928X4I0_LEPEC</name>
<proteinExistence type="predicted"/>
<keyword evidence="8" id="KW-1185">Reference proteome</keyword>